<organism evidence="5 6">
    <name type="scientific">Xyrichtys novacula</name>
    <name type="common">Pearly razorfish</name>
    <name type="synonym">Hemipteronotus novacula</name>
    <dbReference type="NCBI Taxonomy" id="13765"/>
    <lineage>
        <taxon>Eukaryota</taxon>
        <taxon>Metazoa</taxon>
        <taxon>Chordata</taxon>
        <taxon>Craniata</taxon>
        <taxon>Vertebrata</taxon>
        <taxon>Euteleostomi</taxon>
        <taxon>Actinopterygii</taxon>
        <taxon>Neopterygii</taxon>
        <taxon>Teleostei</taxon>
        <taxon>Neoteleostei</taxon>
        <taxon>Acanthomorphata</taxon>
        <taxon>Eupercaria</taxon>
        <taxon>Labriformes</taxon>
        <taxon>Labridae</taxon>
        <taxon>Xyrichtys</taxon>
    </lineage>
</organism>
<dbReference type="InterPro" id="IPR003598">
    <property type="entry name" value="Ig_sub2"/>
</dbReference>
<accession>A0AAV1FLG4</accession>
<dbReference type="EMBL" id="OY660871">
    <property type="protein sequence ID" value="CAJ1061268.1"/>
    <property type="molecule type" value="Genomic_DNA"/>
</dbReference>
<dbReference type="Pfam" id="PF07686">
    <property type="entry name" value="V-set"/>
    <property type="match status" value="1"/>
</dbReference>
<name>A0AAV1FLG4_XYRNO</name>
<dbReference type="PANTHER" id="PTHR46013:SF4">
    <property type="entry name" value="B-CELL RECEPTOR CD22-RELATED"/>
    <property type="match status" value="1"/>
</dbReference>
<dbReference type="PROSITE" id="PS50835">
    <property type="entry name" value="IG_LIKE"/>
    <property type="match status" value="1"/>
</dbReference>
<dbReference type="SMART" id="SM00408">
    <property type="entry name" value="IGc2"/>
    <property type="match status" value="1"/>
</dbReference>
<dbReference type="Pfam" id="PF13927">
    <property type="entry name" value="Ig_3"/>
    <property type="match status" value="1"/>
</dbReference>
<dbReference type="InterPro" id="IPR013783">
    <property type="entry name" value="Ig-like_fold"/>
</dbReference>
<evidence type="ECO:0000256" key="2">
    <source>
        <dbReference type="SAM" id="Phobius"/>
    </source>
</evidence>
<dbReference type="InterPro" id="IPR003599">
    <property type="entry name" value="Ig_sub"/>
</dbReference>
<feature type="chain" id="PRO_5043673482" evidence="3">
    <location>
        <begin position="22"/>
        <end position="349"/>
    </location>
</feature>
<keyword evidence="3" id="KW-0732">Signal</keyword>
<evidence type="ECO:0000256" key="3">
    <source>
        <dbReference type="SAM" id="SignalP"/>
    </source>
</evidence>
<dbReference type="Gene3D" id="2.60.40.10">
    <property type="entry name" value="Immunoglobulins"/>
    <property type="match status" value="2"/>
</dbReference>
<dbReference type="PANTHER" id="PTHR46013">
    <property type="entry name" value="VASCULAR CELL ADHESION MOLECULE 1"/>
    <property type="match status" value="1"/>
</dbReference>
<reference evidence="5" key="1">
    <citation type="submission" date="2023-08" db="EMBL/GenBank/DDBJ databases">
        <authorList>
            <person name="Alioto T."/>
            <person name="Alioto T."/>
            <person name="Gomez Garrido J."/>
        </authorList>
    </citation>
    <scope>NUCLEOTIDE SEQUENCE</scope>
</reference>
<feature type="transmembrane region" description="Helical" evidence="2">
    <location>
        <begin position="242"/>
        <end position="266"/>
    </location>
</feature>
<keyword evidence="2" id="KW-0472">Membrane</keyword>
<dbReference type="CDD" id="cd00096">
    <property type="entry name" value="Ig"/>
    <property type="match status" value="1"/>
</dbReference>
<keyword evidence="6" id="KW-1185">Reference proteome</keyword>
<keyword evidence="2" id="KW-1133">Transmembrane helix</keyword>
<dbReference type="InterPro" id="IPR007110">
    <property type="entry name" value="Ig-like_dom"/>
</dbReference>
<protein>
    <submittedName>
        <fullName evidence="5">Coxsackievirus and adenovirus receptor homolog</fullName>
    </submittedName>
</protein>
<evidence type="ECO:0000256" key="1">
    <source>
        <dbReference type="SAM" id="MobiDB-lite"/>
    </source>
</evidence>
<feature type="domain" description="Ig-like" evidence="4">
    <location>
        <begin position="152"/>
        <end position="226"/>
    </location>
</feature>
<dbReference type="Proteomes" id="UP001178508">
    <property type="component" value="Chromosome 8"/>
</dbReference>
<evidence type="ECO:0000313" key="5">
    <source>
        <dbReference type="EMBL" id="CAJ1061268.1"/>
    </source>
</evidence>
<evidence type="ECO:0000259" key="4">
    <source>
        <dbReference type="PROSITE" id="PS50835"/>
    </source>
</evidence>
<sequence length="349" mass="39084">MEVWDQKLLWALMFLLTGAVSQQVNYPPSVCGVEGSTVTLPCTFTSNNIFMAGTEVIQIKVIRVRWCRNHPVCQGSTPSVFDSKPPKDSIPENRNKPRYTYLGDIETNCTLQIRGFSKTDEATLRFRMEVNHTEGHFTNQSGVNVTVAEETPMKIQSSRNHEELEEGGRVTLDCTTKCTFNQINVTWFRDNLPLQESGHSLQLGPLTAEDSGNYTCALVTNKNTLSPPYALNVKEREGQNKMLLIVSVASGVLLVLLTLIVVLWIFKRKRSSDRNQSAVGGQVQRKDPETIYSNVLLTSNPQRRSRVQGPSRAVEDVSYTSVQFQHKKQDRGVAPMEDPVIYSSVTSRG</sequence>
<dbReference type="InterPro" id="IPR036179">
    <property type="entry name" value="Ig-like_dom_sf"/>
</dbReference>
<dbReference type="SUPFAM" id="SSF48726">
    <property type="entry name" value="Immunoglobulin"/>
    <property type="match status" value="2"/>
</dbReference>
<feature type="compositionally biased region" description="Basic and acidic residues" evidence="1">
    <location>
        <begin position="84"/>
        <end position="95"/>
    </location>
</feature>
<feature type="region of interest" description="Disordered" evidence="1">
    <location>
        <begin position="77"/>
        <end position="97"/>
    </location>
</feature>
<gene>
    <name evidence="5" type="ORF">XNOV1_A024958</name>
</gene>
<dbReference type="InterPro" id="IPR013106">
    <property type="entry name" value="Ig_V-set"/>
</dbReference>
<keyword evidence="2" id="KW-0812">Transmembrane</keyword>
<evidence type="ECO:0000313" key="6">
    <source>
        <dbReference type="Proteomes" id="UP001178508"/>
    </source>
</evidence>
<keyword evidence="5" id="KW-0675">Receptor</keyword>
<dbReference type="AlphaFoldDB" id="A0AAV1FLG4"/>
<dbReference type="SMART" id="SM00409">
    <property type="entry name" value="IG"/>
    <property type="match status" value="2"/>
</dbReference>
<feature type="signal peptide" evidence="3">
    <location>
        <begin position="1"/>
        <end position="21"/>
    </location>
</feature>
<proteinExistence type="predicted"/>